<keyword evidence="3" id="KW-1133">Transmembrane helix</keyword>
<dbReference type="AlphaFoldDB" id="A0AAW0UIH8"/>
<feature type="compositionally biased region" description="Acidic residues" evidence="2">
    <location>
        <begin position="1013"/>
        <end position="1026"/>
    </location>
</feature>
<proteinExistence type="predicted"/>
<keyword evidence="3" id="KW-0472">Membrane</keyword>
<feature type="compositionally biased region" description="Basic and acidic residues" evidence="2">
    <location>
        <begin position="893"/>
        <end position="919"/>
    </location>
</feature>
<dbReference type="EMBL" id="JARAKH010000012">
    <property type="protein sequence ID" value="KAK8398988.1"/>
    <property type="molecule type" value="Genomic_DNA"/>
</dbReference>
<dbReference type="GO" id="GO:0043484">
    <property type="term" value="P:regulation of RNA splicing"/>
    <property type="evidence" value="ECO:0007669"/>
    <property type="project" value="InterPro"/>
</dbReference>
<name>A0AAW0UIH8_SCYPA</name>
<dbReference type="GO" id="GO:0051726">
    <property type="term" value="P:regulation of cell cycle"/>
    <property type="evidence" value="ECO:0007669"/>
    <property type="project" value="InterPro"/>
</dbReference>
<feature type="compositionally biased region" description="Acidic residues" evidence="2">
    <location>
        <begin position="824"/>
        <end position="838"/>
    </location>
</feature>
<feature type="compositionally biased region" description="Basic and acidic residues" evidence="2">
    <location>
        <begin position="61"/>
        <end position="87"/>
    </location>
</feature>
<organism evidence="4 5">
    <name type="scientific">Scylla paramamosain</name>
    <name type="common">Mud crab</name>
    <dbReference type="NCBI Taxonomy" id="85552"/>
    <lineage>
        <taxon>Eukaryota</taxon>
        <taxon>Metazoa</taxon>
        <taxon>Ecdysozoa</taxon>
        <taxon>Arthropoda</taxon>
        <taxon>Crustacea</taxon>
        <taxon>Multicrustacea</taxon>
        <taxon>Malacostraca</taxon>
        <taxon>Eumalacostraca</taxon>
        <taxon>Eucarida</taxon>
        <taxon>Decapoda</taxon>
        <taxon>Pleocyemata</taxon>
        <taxon>Brachyura</taxon>
        <taxon>Eubrachyura</taxon>
        <taxon>Portunoidea</taxon>
        <taxon>Portunidae</taxon>
        <taxon>Portuninae</taxon>
        <taxon>Scylla</taxon>
    </lineage>
</organism>
<feature type="compositionally biased region" description="Gly residues" evidence="2">
    <location>
        <begin position="867"/>
        <end position="892"/>
    </location>
</feature>
<protein>
    <submittedName>
        <fullName evidence="4">Uncharacterized protein</fullName>
    </submittedName>
</protein>
<feature type="coiled-coil region" evidence="1">
    <location>
        <begin position="636"/>
        <end position="663"/>
    </location>
</feature>
<comment type="caution">
    <text evidence="4">The sequence shown here is derived from an EMBL/GenBank/DDBJ whole genome shotgun (WGS) entry which is preliminary data.</text>
</comment>
<dbReference type="GO" id="GO:0003723">
    <property type="term" value="F:RNA binding"/>
    <property type="evidence" value="ECO:0007669"/>
    <property type="project" value="InterPro"/>
</dbReference>
<feature type="compositionally biased region" description="Basic and acidic residues" evidence="2">
    <location>
        <begin position="927"/>
        <end position="994"/>
    </location>
</feature>
<feature type="compositionally biased region" description="Basic and acidic residues" evidence="2">
    <location>
        <begin position="95"/>
        <end position="108"/>
    </location>
</feature>
<feature type="compositionally biased region" description="Basic residues" evidence="2">
    <location>
        <begin position="995"/>
        <end position="1009"/>
    </location>
</feature>
<keyword evidence="1" id="KW-0175">Coiled coil</keyword>
<feature type="compositionally biased region" description="Basic and acidic residues" evidence="2">
    <location>
        <begin position="1051"/>
        <end position="1062"/>
    </location>
</feature>
<feature type="coiled-coil region" evidence="1">
    <location>
        <begin position="533"/>
        <end position="595"/>
    </location>
</feature>
<evidence type="ECO:0000313" key="5">
    <source>
        <dbReference type="Proteomes" id="UP001487740"/>
    </source>
</evidence>
<feature type="transmembrane region" description="Helical" evidence="3">
    <location>
        <begin position="281"/>
        <end position="303"/>
    </location>
</feature>
<accession>A0AAW0UIH8</accession>
<feature type="region of interest" description="Disordered" evidence="2">
    <location>
        <begin position="456"/>
        <end position="530"/>
    </location>
</feature>
<dbReference type="Proteomes" id="UP001487740">
    <property type="component" value="Unassembled WGS sequence"/>
</dbReference>
<feature type="region of interest" description="Disordered" evidence="2">
    <location>
        <begin position="1"/>
        <end position="126"/>
    </location>
</feature>
<feature type="compositionally biased region" description="Basic and acidic residues" evidence="2">
    <location>
        <begin position="44"/>
        <end position="54"/>
    </location>
</feature>
<sequence length="1105" mass="123151">MGVKKTPPIHAENQQLLTPGLSIENVKIKEKTWGPRRTPGMSSPKHDRDSDRESLTGWTLVDREGKEGKPEKTTRSRGKKEDDKDSGESSSSPVDVEKKDEENKEKNESGCGTEEEGEEELSEDLISMGKRVQEIKGESVKASLIIRYQRISQKIPGFLVSVSNPLFTKASSGSDSSDIETLDCPGPDDFYEDHTQGYSSLHSSLLSSSLSGFTFVEDADDGDVESLGSSDVLVLDQEGKGVDEETDLSLASSPSLPEDLPAIKPDTQYRHTPDRDLNSRLNIVVALTLACVLGLGLGHFLGWSSRSMWQENLNSAQVRRLRELQDDLLSCINTPSHEFPDEEPESREPEYLPTTTFIPVLPEAEAEGAANVETFVESLVVPLEEAGVVIDPGQQQRQQGDIHHTPYRPGSSMEPTFATLDLLYGSSDPAPALDQEQEPMIHSGLLEPPLTSHTVAEDEIDPSQPQPPLPMKTMEPTLNEEGTSPPTVSQTNTLPPVELDSGLESFLGEESEQTLLQSSAVPEGEEEDASATAIEYSQIIEALNLENEELRSEISRLQQENVSPIKISGKDGKIARDMRERITQLLIDNEELRVAAAKQQFDSLPEGDTRAFNNALGTNYKLRLAVSKLIHLVPDLTSLKVSANDLQKENEELQNQVGKLRYQEVLQSLQDFKEGGFVEKLDVATDVFEGLVPGNMKPSASVHQKLNSVRTKFNQLRSSLASKWDKIKDLGRPQNLVRVSQDTLAKMNRVIVNVVNKMKDIGQVSIMKRGKASFESTTATLAQSLAALGDQFEKTWNNLEAEVDTDGEEVGDELLAEEGRAGAEEEEEDEGIVDDMEAEERKPQDMGKEPSEIKNLGPNKAKEGGKSGEAGNGEGGSGGRGGGGRGGGGGGGGDDKKDLDDKKSNKETVEKKEKPDGKRDRSRSRVSSKEEKKEEKKEKKAKKKEEKAKKKKEKEDKKSKKDKNNNKKTKEEKENYNHKKDDWGKKNLQEDDKRHQRKQFNKFDKKQHRHGSDDDDDDDDDDEENDDGKFKKKYQKKKPVYEDDDDNDSDDNSKRKSHKNEVLEEDDDDDDKKKGLLRHWEKPSRKNYRREYPGPKKAFIRRRDN</sequence>
<dbReference type="InterPro" id="IPR032922">
    <property type="entry name" value="SON"/>
</dbReference>
<dbReference type="PANTHER" id="PTHR46528">
    <property type="entry name" value="PROTEIN SON"/>
    <property type="match status" value="1"/>
</dbReference>
<evidence type="ECO:0000313" key="4">
    <source>
        <dbReference type="EMBL" id="KAK8398988.1"/>
    </source>
</evidence>
<feature type="region of interest" description="Disordered" evidence="2">
    <location>
        <begin position="817"/>
        <end position="1105"/>
    </location>
</feature>
<feature type="compositionally biased region" description="Polar residues" evidence="2">
    <location>
        <begin position="480"/>
        <end position="494"/>
    </location>
</feature>
<evidence type="ECO:0000256" key="2">
    <source>
        <dbReference type="SAM" id="MobiDB-lite"/>
    </source>
</evidence>
<reference evidence="4 5" key="1">
    <citation type="submission" date="2023-03" db="EMBL/GenBank/DDBJ databases">
        <title>High-quality genome of Scylla paramamosain provides insights in environmental adaptation.</title>
        <authorList>
            <person name="Zhang L."/>
        </authorList>
    </citation>
    <scope>NUCLEOTIDE SEQUENCE [LARGE SCALE GENOMIC DNA]</scope>
    <source>
        <strain evidence="4">LZ_2023a</strain>
        <tissue evidence="4">Muscle</tissue>
    </source>
</reference>
<dbReference type="PANTHER" id="PTHR46528:SF1">
    <property type="entry name" value="PROTEIN SON"/>
    <property type="match status" value="1"/>
</dbReference>
<feature type="region of interest" description="Disordered" evidence="2">
    <location>
        <begin position="393"/>
        <end position="412"/>
    </location>
</feature>
<keyword evidence="5" id="KW-1185">Reference proteome</keyword>
<feature type="compositionally biased region" description="Basic and acidic residues" evidence="2">
    <location>
        <begin position="1071"/>
        <end position="1094"/>
    </location>
</feature>
<feature type="compositionally biased region" description="Acidic residues" evidence="2">
    <location>
        <begin position="113"/>
        <end position="123"/>
    </location>
</feature>
<gene>
    <name evidence="4" type="ORF">O3P69_004239</name>
</gene>
<keyword evidence="3" id="KW-0812">Transmembrane</keyword>
<feature type="compositionally biased region" description="Basic and acidic residues" evidence="2">
    <location>
        <begin position="839"/>
        <end position="852"/>
    </location>
</feature>
<evidence type="ECO:0000256" key="3">
    <source>
        <dbReference type="SAM" id="Phobius"/>
    </source>
</evidence>
<evidence type="ECO:0000256" key="1">
    <source>
        <dbReference type="SAM" id="Coils"/>
    </source>
</evidence>